<dbReference type="Pfam" id="PF00012">
    <property type="entry name" value="HSP70"/>
    <property type="match status" value="1"/>
</dbReference>
<dbReference type="AlphaFoldDB" id="A0A6A6UJT4"/>
<dbReference type="OrthoDB" id="2963168at2759"/>
<evidence type="ECO:0000256" key="3">
    <source>
        <dbReference type="SAM" id="MobiDB-lite"/>
    </source>
</evidence>
<sequence length="650" mass="73364">MEENDFTRQYMGRPVLPGRPYSPAYSDRHAPLSPRSSTASPRSRMSMSTISSSNSNDACWFIGIDFGTTYSGVAWAWSGDPDNIRLVQNWPTNVPRARDNAKAPTKIVYFGNEPGAWGYEVTDGDSADSVEWFKLLLLKDEDIPSDYKASPYLARARRKLDRLRKTPEQVIADYLKKLWGHTISTLKRERGSAAVDGLPFRVVITVPAIWQPYANEKMKKAAKDAGILDRRACGPTTLELVPEPEAAALSTLSEYRQIFALNDVFIVCDCGGGTVDIITYKITSLNPLKFEECVKGKGKLCGAIFVDEAFERLIRTRLGTKWDKISASGKQRMMEQDWENGIKRLFSSLPSSKTTYTVELPPEALSGGLFGKNLNNKKVKNQPISNGRLQLDRGFIKNLFLQSSINHISSLVAEQIRMVQEKLGTKPKGLILVGGYGACNYVYEILKAENEHKGIQVLQPSNQGPWAAICRGAAIRARENGIGIGTPQSMITSRIARYHYGTAANHIFDERKHNIRDRYHCEVENKWKARDQMHWYLKMNSNIQTQQPVKVQYYRHMLHPEPTIAMDIYQCELEPAPSSKVDSVRKLCSITCNLSIDFNSLQKYQSPDGHMYYVLQFEVEMICRGGNSVEFSILVNNVRQGRQNVQVDFM</sequence>
<evidence type="ECO:0000256" key="1">
    <source>
        <dbReference type="ARBA" id="ARBA00022741"/>
    </source>
</evidence>
<dbReference type="GO" id="GO:0140662">
    <property type="term" value="F:ATP-dependent protein folding chaperone"/>
    <property type="evidence" value="ECO:0007669"/>
    <property type="project" value="InterPro"/>
</dbReference>
<name>A0A6A6UJT4_9PEZI</name>
<evidence type="ECO:0000256" key="2">
    <source>
        <dbReference type="ARBA" id="ARBA00022840"/>
    </source>
</evidence>
<evidence type="ECO:0008006" key="6">
    <source>
        <dbReference type="Google" id="ProtNLM"/>
    </source>
</evidence>
<accession>A0A6A6UJT4</accession>
<organism evidence="4 5">
    <name type="scientific">Microthyrium microscopicum</name>
    <dbReference type="NCBI Taxonomy" id="703497"/>
    <lineage>
        <taxon>Eukaryota</taxon>
        <taxon>Fungi</taxon>
        <taxon>Dikarya</taxon>
        <taxon>Ascomycota</taxon>
        <taxon>Pezizomycotina</taxon>
        <taxon>Dothideomycetes</taxon>
        <taxon>Dothideomycetes incertae sedis</taxon>
        <taxon>Microthyriales</taxon>
        <taxon>Microthyriaceae</taxon>
        <taxon>Microthyrium</taxon>
    </lineage>
</organism>
<proteinExistence type="predicted"/>
<evidence type="ECO:0000313" key="5">
    <source>
        <dbReference type="Proteomes" id="UP000799302"/>
    </source>
</evidence>
<dbReference type="PANTHER" id="PTHR14187:SF5">
    <property type="entry name" value="HEAT SHOCK 70 KDA PROTEIN 12A"/>
    <property type="match status" value="1"/>
</dbReference>
<dbReference type="PANTHER" id="PTHR14187">
    <property type="entry name" value="ALPHA KINASE/ELONGATION FACTOR 2 KINASE"/>
    <property type="match status" value="1"/>
</dbReference>
<dbReference type="CDD" id="cd10170">
    <property type="entry name" value="ASKHA_NBD_HSP70"/>
    <property type="match status" value="1"/>
</dbReference>
<dbReference type="Gene3D" id="3.30.420.40">
    <property type="match status" value="1"/>
</dbReference>
<keyword evidence="2" id="KW-0067">ATP-binding</keyword>
<feature type="compositionally biased region" description="Low complexity" evidence="3">
    <location>
        <begin position="31"/>
        <end position="52"/>
    </location>
</feature>
<reference evidence="4" key="1">
    <citation type="journal article" date="2020" name="Stud. Mycol.">
        <title>101 Dothideomycetes genomes: a test case for predicting lifestyles and emergence of pathogens.</title>
        <authorList>
            <person name="Haridas S."/>
            <person name="Albert R."/>
            <person name="Binder M."/>
            <person name="Bloem J."/>
            <person name="Labutti K."/>
            <person name="Salamov A."/>
            <person name="Andreopoulos B."/>
            <person name="Baker S."/>
            <person name="Barry K."/>
            <person name="Bills G."/>
            <person name="Bluhm B."/>
            <person name="Cannon C."/>
            <person name="Castanera R."/>
            <person name="Culley D."/>
            <person name="Daum C."/>
            <person name="Ezra D."/>
            <person name="Gonzalez J."/>
            <person name="Henrissat B."/>
            <person name="Kuo A."/>
            <person name="Liang C."/>
            <person name="Lipzen A."/>
            <person name="Lutzoni F."/>
            <person name="Magnuson J."/>
            <person name="Mondo S."/>
            <person name="Nolan M."/>
            <person name="Ohm R."/>
            <person name="Pangilinan J."/>
            <person name="Park H.-J."/>
            <person name="Ramirez L."/>
            <person name="Alfaro M."/>
            <person name="Sun H."/>
            <person name="Tritt A."/>
            <person name="Yoshinaga Y."/>
            <person name="Zwiers L.-H."/>
            <person name="Turgeon B."/>
            <person name="Goodwin S."/>
            <person name="Spatafora J."/>
            <person name="Crous P."/>
            <person name="Grigoriev I."/>
        </authorList>
    </citation>
    <scope>NUCLEOTIDE SEQUENCE</scope>
    <source>
        <strain evidence="4">CBS 115976</strain>
    </source>
</reference>
<dbReference type="InterPro" id="IPR013126">
    <property type="entry name" value="Hsp_70_fam"/>
</dbReference>
<keyword evidence="1" id="KW-0547">Nucleotide-binding</keyword>
<dbReference type="Proteomes" id="UP000799302">
    <property type="component" value="Unassembled WGS sequence"/>
</dbReference>
<dbReference type="EMBL" id="MU004233">
    <property type="protein sequence ID" value="KAF2671144.1"/>
    <property type="molecule type" value="Genomic_DNA"/>
</dbReference>
<gene>
    <name evidence="4" type="ORF">BT63DRAFT_423384</name>
</gene>
<dbReference type="GO" id="GO:0005524">
    <property type="term" value="F:ATP binding"/>
    <property type="evidence" value="ECO:0007669"/>
    <property type="project" value="UniProtKB-KW"/>
</dbReference>
<evidence type="ECO:0000313" key="4">
    <source>
        <dbReference type="EMBL" id="KAF2671144.1"/>
    </source>
</evidence>
<dbReference type="InterPro" id="IPR043129">
    <property type="entry name" value="ATPase_NBD"/>
</dbReference>
<keyword evidence="5" id="KW-1185">Reference proteome</keyword>
<dbReference type="SUPFAM" id="SSF53067">
    <property type="entry name" value="Actin-like ATPase domain"/>
    <property type="match status" value="2"/>
</dbReference>
<protein>
    <recommendedName>
        <fullName evidence="6">Actin-like ATPase domain-containing protein</fullName>
    </recommendedName>
</protein>
<feature type="region of interest" description="Disordered" evidence="3">
    <location>
        <begin position="1"/>
        <end position="52"/>
    </location>
</feature>